<evidence type="ECO:0000313" key="11">
    <source>
        <dbReference type="Proteomes" id="UP001501057"/>
    </source>
</evidence>
<comment type="subcellular location">
    <subcellularLocation>
        <location evidence="1">Cell membrane</location>
        <topology evidence="1">Multi-pass membrane protein</topology>
    </subcellularLocation>
</comment>
<evidence type="ECO:0000313" key="10">
    <source>
        <dbReference type="EMBL" id="GAA1732296.1"/>
    </source>
</evidence>
<feature type="transmembrane region" description="Helical" evidence="7">
    <location>
        <begin position="56"/>
        <end position="81"/>
    </location>
</feature>
<dbReference type="PROSITE" id="PS00211">
    <property type="entry name" value="ABC_TRANSPORTER_1"/>
    <property type="match status" value="1"/>
</dbReference>
<dbReference type="CDD" id="cd18584">
    <property type="entry name" value="ABC_6TM_AarD_CydD"/>
    <property type="match status" value="1"/>
</dbReference>
<dbReference type="InterPro" id="IPR014216">
    <property type="entry name" value="ABC_transptr_CydD"/>
</dbReference>
<sequence>MDPRLLQRSRGVRSSLVAGVALALVGVLLLVGQAWWLARLVDQAFAEQRLDPTVLLLAVTCVGGRAVLAWGSAVVAARAAVTVRAELREAVVAEVLDPRRLGPRPSSARVTTLLGAGLDPLDGYVGRFLPQLVVTATVPPLVVVVLLLVDPLSALIVGLTVPLVVGFLVLVGLATQDRMSARWGELSRLGRHFSDLVGGVRTLLVLGSRQERGLRVTGERHRRATMDALRSAFLSSLVLELFSTLSMAIVAVATGLRIVDGGLSLQTGLFVLLLAPEAYLPVRRLGAQFHDSEAGVAAAREALDLLDAPRHHGDRGVPASPAIVVDGVRVDRGVGAPEVVVGDAVVLPGELVAVAGPSGVGKSTLLDTLLGFVPLSAGALTLGGVPVDEVDVVAWRRRVAWVPQLPAVPAGTIGDAVLLGAGGSRDDVVQALADAGAEDLDPDRVVREDAGDLSAGERRRVAIARALLRVRAGGVDLLLLDEPTAGLDAAREQRVIETVRGLGVTTLVVAHHPAVLHAADRVLELGRVPEPVR</sequence>
<protein>
    <recommendedName>
        <fullName evidence="12">Thiol reductant ABC exporter subunit CydD</fullName>
    </recommendedName>
</protein>
<evidence type="ECO:0000256" key="6">
    <source>
        <dbReference type="ARBA" id="ARBA00023136"/>
    </source>
</evidence>
<keyword evidence="5 7" id="KW-1133">Transmembrane helix</keyword>
<keyword evidence="6 7" id="KW-0472">Membrane</keyword>
<keyword evidence="11" id="KW-1185">Reference proteome</keyword>
<dbReference type="Gene3D" id="3.40.50.300">
    <property type="entry name" value="P-loop containing nucleotide triphosphate hydrolases"/>
    <property type="match status" value="1"/>
</dbReference>
<dbReference type="PROSITE" id="PS50929">
    <property type="entry name" value="ABC_TM1F"/>
    <property type="match status" value="1"/>
</dbReference>
<dbReference type="CDD" id="cd03228">
    <property type="entry name" value="ABCC_MRP_Like"/>
    <property type="match status" value="1"/>
</dbReference>
<feature type="domain" description="ABC transmembrane type-1" evidence="9">
    <location>
        <begin position="17"/>
        <end position="294"/>
    </location>
</feature>
<gene>
    <name evidence="10" type="ORF">GCM10009710_11250</name>
</gene>
<keyword evidence="2 7" id="KW-0812">Transmembrane</keyword>
<feature type="domain" description="ABC transporter" evidence="8">
    <location>
        <begin position="323"/>
        <end position="532"/>
    </location>
</feature>
<feature type="transmembrane region" description="Helical" evidence="7">
    <location>
        <begin position="12"/>
        <end position="36"/>
    </location>
</feature>
<dbReference type="SUPFAM" id="SSF52540">
    <property type="entry name" value="P-loop containing nucleoside triphosphate hydrolases"/>
    <property type="match status" value="1"/>
</dbReference>
<dbReference type="PANTHER" id="PTHR24221">
    <property type="entry name" value="ATP-BINDING CASSETTE SUB-FAMILY B"/>
    <property type="match status" value="1"/>
</dbReference>
<dbReference type="InterPro" id="IPR039421">
    <property type="entry name" value="Type_1_exporter"/>
</dbReference>
<evidence type="ECO:0000256" key="4">
    <source>
        <dbReference type="ARBA" id="ARBA00022840"/>
    </source>
</evidence>
<evidence type="ECO:0000256" key="7">
    <source>
        <dbReference type="SAM" id="Phobius"/>
    </source>
</evidence>
<dbReference type="PANTHER" id="PTHR24221:SF590">
    <property type="entry name" value="COMPONENT LINKED WITH THE ASSEMBLY OF CYTOCHROME' TRANSPORT TRANSMEMBRANE ATP-BINDING PROTEIN ABC TRANSPORTER CYDD-RELATED"/>
    <property type="match status" value="1"/>
</dbReference>
<dbReference type="InterPro" id="IPR003593">
    <property type="entry name" value="AAA+_ATPase"/>
</dbReference>
<dbReference type="InterPro" id="IPR027417">
    <property type="entry name" value="P-loop_NTPase"/>
</dbReference>
<accession>A0ABP4VRS0</accession>
<dbReference type="InterPro" id="IPR036640">
    <property type="entry name" value="ABC1_TM_sf"/>
</dbReference>
<dbReference type="SMART" id="SM00382">
    <property type="entry name" value="AAA"/>
    <property type="match status" value="1"/>
</dbReference>
<proteinExistence type="predicted"/>
<dbReference type="NCBIfam" id="TIGR02857">
    <property type="entry name" value="CydD"/>
    <property type="match status" value="1"/>
</dbReference>
<keyword evidence="4" id="KW-0067">ATP-binding</keyword>
<evidence type="ECO:0000256" key="3">
    <source>
        <dbReference type="ARBA" id="ARBA00022741"/>
    </source>
</evidence>
<dbReference type="Gene3D" id="1.20.1560.10">
    <property type="entry name" value="ABC transporter type 1, transmembrane domain"/>
    <property type="match status" value="1"/>
</dbReference>
<dbReference type="PROSITE" id="PS50893">
    <property type="entry name" value="ABC_TRANSPORTER_2"/>
    <property type="match status" value="1"/>
</dbReference>
<dbReference type="EMBL" id="BAAAME010000002">
    <property type="protein sequence ID" value="GAA1732296.1"/>
    <property type="molecule type" value="Genomic_DNA"/>
</dbReference>
<name>A0ABP4VRS0_9ACTN</name>
<dbReference type="SUPFAM" id="SSF90123">
    <property type="entry name" value="ABC transporter transmembrane region"/>
    <property type="match status" value="1"/>
</dbReference>
<dbReference type="RefSeq" id="WP_344198628.1">
    <property type="nucleotide sequence ID" value="NZ_BAAAME010000002.1"/>
</dbReference>
<dbReference type="Proteomes" id="UP001501057">
    <property type="component" value="Unassembled WGS sequence"/>
</dbReference>
<evidence type="ECO:0000256" key="2">
    <source>
        <dbReference type="ARBA" id="ARBA00022692"/>
    </source>
</evidence>
<dbReference type="Pfam" id="PF00664">
    <property type="entry name" value="ABC_membrane"/>
    <property type="match status" value="1"/>
</dbReference>
<organism evidence="10 11">
    <name type="scientific">Aeromicrobium alkaliterrae</name>
    <dbReference type="NCBI Taxonomy" id="302168"/>
    <lineage>
        <taxon>Bacteria</taxon>
        <taxon>Bacillati</taxon>
        <taxon>Actinomycetota</taxon>
        <taxon>Actinomycetes</taxon>
        <taxon>Propionibacteriales</taxon>
        <taxon>Nocardioidaceae</taxon>
        <taxon>Aeromicrobium</taxon>
    </lineage>
</organism>
<evidence type="ECO:0000256" key="5">
    <source>
        <dbReference type="ARBA" id="ARBA00022989"/>
    </source>
</evidence>
<dbReference type="InterPro" id="IPR003439">
    <property type="entry name" value="ABC_transporter-like_ATP-bd"/>
</dbReference>
<keyword evidence="3" id="KW-0547">Nucleotide-binding</keyword>
<dbReference type="Pfam" id="PF00005">
    <property type="entry name" value="ABC_tran"/>
    <property type="match status" value="1"/>
</dbReference>
<dbReference type="InterPro" id="IPR017871">
    <property type="entry name" value="ABC_transporter-like_CS"/>
</dbReference>
<evidence type="ECO:0000259" key="8">
    <source>
        <dbReference type="PROSITE" id="PS50893"/>
    </source>
</evidence>
<feature type="transmembrane region" description="Helical" evidence="7">
    <location>
        <begin position="128"/>
        <end position="149"/>
    </location>
</feature>
<evidence type="ECO:0000256" key="1">
    <source>
        <dbReference type="ARBA" id="ARBA00004651"/>
    </source>
</evidence>
<reference evidence="11" key="1">
    <citation type="journal article" date="2019" name="Int. J. Syst. Evol. Microbiol.">
        <title>The Global Catalogue of Microorganisms (GCM) 10K type strain sequencing project: providing services to taxonomists for standard genome sequencing and annotation.</title>
        <authorList>
            <consortium name="The Broad Institute Genomics Platform"/>
            <consortium name="The Broad Institute Genome Sequencing Center for Infectious Disease"/>
            <person name="Wu L."/>
            <person name="Ma J."/>
        </authorList>
    </citation>
    <scope>NUCLEOTIDE SEQUENCE [LARGE SCALE GENOMIC DNA]</scope>
    <source>
        <strain evidence="11">JCM 13518</strain>
    </source>
</reference>
<evidence type="ECO:0000259" key="9">
    <source>
        <dbReference type="PROSITE" id="PS50929"/>
    </source>
</evidence>
<evidence type="ECO:0008006" key="12">
    <source>
        <dbReference type="Google" id="ProtNLM"/>
    </source>
</evidence>
<dbReference type="InterPro" id="IPR011527">
    <property type="entry name" value="ABC1_TM_dom"/>
</dbReference>
<comment type="caution">
    <text evidence="10">The sequence shown here is derived from an EMBL/GenBank/DDBJ whole genome shotgun (WGS) entry which is preliminary data.</text>
</comment>
<feature type="transmembrane region" description="Helical" evidence="7">
    <location>
        <begin position="155"/>
        <end position="174"/>
    </location>
</feature>
<feature type="transmembrane region" description="Helical" evidence="7">
    <location>
        <begin position="232"/>
        <end position="256"/>
    </location>
</feature>